<dbReference type="GO" id="GO:0090558">
    <property type="term" value="P:plant epidermis development"/>
    <property type="evidence" value="ECO:0007669"/>
    <property type="project" value="UniProtKB-ARBA"/>
</dbReference>
<name>A0A8B8PAE5_9MYRT</name>
<evidence type="ECO:0000259" key="8">
    <source>
        <dbReference type="PROSITE" id="PS50090"/>
    </source>
</evidence>
<accession>A0A8B8PAE5</accession>
<feature type="domain" description="HTH myb-type" evidence="9">
    <location>
        <begin position="64"/>
        <end position="118"/>
    </location>
</feature>
<evidence type="ECO:0000256" key="7">
    <source>
        <dbReference type="SAM" id="MobiDB-lite"/>
    </source>
</evidence>
<keyword evidence="3" id="KW-0805">Transcription regulation</keyword>
<evidence type="ECO:0000313" key="10">
    <source>
        <dbReference type="Proteomes" id="UP000827889"/>
    </source>
</evidence>
<evidence type="ECO:0000256" key="3">
    <source>
        <dbReference type="ARBA" id="ARBA00023015"/>
    </source>
</evidence>
<dbReference type="KEGG" id="rarg:115741269"/>
<evidence type="ECO:0000259" key="9">
    <source>
        <dbReference type="PROSITE" id="PS51294"/>
    </source>
</evidence>
<sequence>MARTKATKGGENEHKKGLWTEEEDKILIDYVEAHGKGKWNTIAKRTGLRRCGKSCRLRWMNYLSPDVKRDGFSEEEEDLIIRLHKLLGNRWSLIAKRVPGRTDNQVKNYWNTHLSKKLGVKVRGARSSTSATPKSFRPLSTPTYPCSTSSRDTASEKGLVKKSDEDARLDRTTWDASEPALGDQSTNHFWDFESGLGELGMTEFLQGQSHDLSWLSS</sequence>
<evidence type="ECO:0000256" key="6">
    <source>
        <dbReference type="ARBA" id="ARBA00023242"/>
    </source>
</evidence>
<organism evidence="10 11">
    <name type="scientific">Rhodamnia argentea</name>
    <dbReference type="NCBI Taxonomy" id="178133"/>
    <lineage>
        <taxon>Eukaryota</taxon>
        <taxon>Viridiplantae</taxon>
        <taxon>Streptophyta</taxon>
        <taxon>Embryophyta</taxon>
        <taxon>Tracheophyta</taxon>
        <taxon>Spermatophyta</taxon>
        <taxon>Magnoliopsida</taxon>
        <taxon>eudicotyledons</taxon>
        <taxon>Gunneridae</taxon>
        <taxon>Pentapetalae</taxon>
        <taxon>rosids</taxon>
        <taxon>malvids</taxon>
        <taxon>Myrtales</taxon>
        <taxon>Myrtaceae</taxon>
        <taxon>Myrtoideae</taxon>
        <taxon>Myrteae</taxon>
        <taxon>Australasian group</taxon>
        <taxon>Rhodamnia</taxon>
    </lineage>
</organism>
<feature type="compositionally biased region" description="Polar residues" evidence="7">
    <location>
        <begin position="126"/>
        <end position="152"/>
    </location>
</feature>
<feature type="compositionally biased region" description="Basic and acidic residues" evidence="7">
    <location>
        <begin position="153"/>
        <end position="164"/>
    </location>
</feature>
<dbReference type="PROSITE" id="PS51294">
    <property type="entry name" value="HTH_MYB"/>
    <property type="match status" value="2"/>
</dbReference>
<feature type="domain" description="HTH myb-type" evidence="9">
    <location>
        <begin position="11"/>
        <end position="63"/>
    </location>
</feature>
<dbReference type="InterPro" id="IPR009057">
    <property type="entry name" value="Homeodomain-like_sf"/>
</dbReference>
<keyword evidence="5" id="KW-0804">Transcription</keyword>
<evidence type="ECO:0000256" key="1">
    <source>
        <dbReference type="ARBA" id="ARBA00004123"/>
    </source>
</evidence>
<dbReference type="OrthoDB" id="2143914at2759"/>
<dbReference type="InterPro" id="IPR017930">
    <property type="entry name" value="Myb_dom"/>
</dbReference>
<feature type="region of interest" description="Disordered" evidence="7">
    <location>
        <begin position="123"/>
        <end position="164"/>
    </location>
</feature>
<dbReference type="GeneID" id="115741269"/>
<dbReference type="GO" id="GO:0005634">
    <property type="term" value="C:nucleus"/>
    <property type="evidence" value="ECO:0007669"/>
    <property type="project" value="UniProtKB-SubCell"/>
</dbReference>
<dbReference type="InterPro" id="IPR015495">
    <property type="entry name" value="Myb_TF_plants"/>
</dbReference>
<dbReference type="GO" id="GO:0003677">
    <property type="term" value="F:DNA binding"/>
    <property type="evidence" value="ECO:0007669"/>
    <property type="project" value="UniProtKB-KW"/>
</dbReference>
<proteinExistence type="predicted"/>
<dbReference type="InterPro" id="IPR001005">
    <property type="entry name" value="SANT/Myb"/>
</dbReference>
<dbReference type="GO" id="GO:0030154">
    <property type="term" value="P:cell differentiation"/>
    <property type="evidence" value="ECO:0007669"/>
    <property type="project" value="UniProtKB-ARBA"/>
</dbReference>
<dbReference type="AlphaFoldDB" id="A0A8B8PAE5"/>
<keyword evidence="4" id="KW-0238">DNA-binding</keyword>
<gene>
    <name evidence="11" type="primary">LOC115741269</name>
</gene>
<dbReference type="CDD" id="cd00167">
    <property type="entry name" value="SANT"/>
    <property type="match status" value="2"/>
</dbReference>
<dbReference type="RefSeq" id="XP_030530943.1">
    <property type="nucleotide sequence ID" value="XM_030675083.2"/>
</dbReference>
<keyword evidence="6" id="KW-0539">Nucleus</keyword>
<dbReference type="GO" id="GO:0048731">
    <property type="term" value="P:system development"/>
    <property type="evidence" value="ECO:0007669"/>
    <property type="project" value="UniProtKB-ARBA"/>
</dbReference>
<dbReference type="FunFam" id="1.10.10.60:FF:000353">
    <property type="entry name" value="Transcription factor WER"/>
    <property type="match status" value="1"/>
</dbReference>
<evidence type="ECO:0000256" key="4">
    <source>
        <dbReference type="ARBA" id="ARBA00023125"/>
    </source>
</evidence>
<feature type="domain" description="Myb-like" evidence="8">
    <location>
        <begin position="64"/>
        <end position="114"/>
    </location>
</feature>
<protein>
    <submittedName>
        <fullName evidence="11">Transcription factor WER-like</fullName>
    </submittedName>
</protein>
<keyword evidence="10" id="KW-1185">Reference proteome</keyword>
<evidence type="ECO:0000256" key="2">
    <source>
        <dbReference type="ARBA" id="ARBA00022737"/>
    </source>
</evidence>
<dbReference type="FunFam" id="1.10.10.60:FF:000001">
    <property type="entry name" value="MYB-related transcription factor"/>
    <property type="match status" value="1"/>
</dbReference>
<dbReference type="PANTHER" id="PTHR47999:SF59">
    <property type="entry name" value="TRANSCRIPTION FACTOR WER-LIKE"/>
    <property type="match status" value="1"/>
</dbReference>
<dbReference type="Pfam" id="PF00249">
    <property type="entry name" value="Myb_DNA-binding"/>
    <property type="match status" value="2"/>
</dbReference>
<dbReference type="SMART" id="SM00717">
    <property type="entry name" value="SANT"/>
    <property type="match status" value="2"/>
</dbReference>
<dbReference type="PANTHER" id="PTHR47999">
    <property type="entry name" value="TRANSCRIPTION FACTOR MYB8-RELATED-RELATED"/>
    <property type="match status" value="1"/>
</dbReference>
<evidence type="ECO:0000256" key="5">
    <source>
        <dbReference type="ARBA" id="ARBA00023163"/>
    </source>
</evidence>
<dbReference type="PROSITE" id="PS50090">
    <property type="entry name" value="MYB_LIKE"/>
    <property type="match status" value="2"/>
</dbReference>
<feature type="domain" description="Myb-like" evidence="8">
    <location>
        <begin position="11"/>
        <end position="63"/>
    </location>
</feature>
<dbReference type="Proteomes" id="UP000827889">
    <property type="component" value="Chromosome 8"/>
</dbReference>
<dbReference type="SUPFAM" id="SSF46689">
    <property type="entry name" value="Homeodomain-like"/>
    <property type="match status" value="1"/>
</dbReference>
<reference evidence="11" key="1">
    <citation type="submission" date="2025-08" db="UniProtKB">
        <authorList>
            <consortium name="RefSeq"/>
        </authorList>
    </citation>
    <scope>IDENTIFICATION</scope>
    <source>
        <tissue evidence="11">Leaf</tissue>
    </source>
</reference>
<dbReference type="Gene3D" id="1.10.10.60">
    <property type="entry name" value="Homeodomain-like"/>
    <property type="match status" value="2"/>
</dbReference>
<keyword evidence="2" id="KW-0677">Repeat</keyword>
<comment type="subcellular location">
    <subcellularLocation>
        <location evidence="1">Nucleus</location>
    </subcellularLocation>
</comment>
<evidence type="ECO:0000313" key="11">
    <source>
        <dbReference type="RefSeq" id="XP_030530943.1"/>
    </source>
</evidence>